<dbReference type="EMBL" id="JBCNJP010000017">
    <property type="protein sequence ID" value="KAK9065422.1"/>
    <property type="molecule type" value="Genomic_DNA"/>
</dbReference>
<name>A0AAP0D3C7_9ASTR</name>
<feature type="domain" description="Gnk2-homologous" evidence="4">
    <location>
        <begin position="142"/>
        <end position="247"/>
    </location>
</feature>
<gene>
    <name evidence="5" type="ORF">SSX86_016805</name>
</gene>
<dbReference type="AlphaFoldDB" id="A0AAP0D3C7"/>
<feature type="domain" description="Gnk2-homologous" evidence="4">
    <location>
        <begin position="34"/>
        <end position="136"/>
    </location>
</feature>
<dbReference type="Gene3D" id="3.30.430.20">
    <property type="entry name" value="Gnk2 domain, C-X8-C-X2-C motif"/>
    <property type="match status" value="2"/>
</dbReference>
<comment type="caution">
    <text evidence="5">The sequence shown here is derived from an EMBL/GenBank/DDBJ whole genome shotgun (WGS) entry which is preliminary data.</text>
</comment>
<evidence type="ECO:0000313" key="6">
    <source>
        <dbReference type="Proteomes" id="UP001408789"/>
    </source>
</evidence>
<feature type="chain" id="PRO_5042951678" description="Gnk2-homologous domain-containing protein" evidence="3">
    <location>
        <begin position="32"/>
        <end position="247"/>
    </location>
</feature>
<dbReference type="Proteomes" id="UP001408789">
    <property type="component" value="Unassembled WGS sequence"/>
</dbReference>
<dbReference type="InterPro" id="IPR038408">
    <property type="entry name" value="GNK2_sf"/>
</dbReference>
<evidence type="ECO:0000256" key="3">
    <source>
        <dbReference type="SAM" id="SignalP"/>
    </source>
</evidence>
<reference evidence="5 6" key="1">
    <citation type="submission" date="2024-04" db="EMBL/GenBank/DDBJ databases">
        <title>The reference genome of an endangered Asteraceae, Deinandra increscens subsp. villosa, native to the Central Coast of California.</title>
        <authorList>
            <person name="Guilliams M."/>
            <person name="Hasenstab-Lehman K."/>
            <person name="Meyer R."/>
            <person name="Mcevoy S."/>
        </authorList>
    </citation>
    <scope>NUCLEOTIDE SEQUENCE [LARGE SCALE GENOMIC DNA]</scope>
    <source>
        <tissue evidence="5">Leaf</tissue>
    </source>
</reference>
<sequence length="247" mass="27874">MFILNKNLAVWFSSIMIIFIYLMNLITTTLAQPEFNSWDCVEAANYTVNSTYQRNLDTTLDALPTTNRGLGFYKLSIGQGNDTVNSVALCRGDINPDVCDRCLNDSIVKLRQLCPNEKEAVGYYDYCMVKYSNQVILRRMDIRFYVYLADTQNATDIDQFNSDLGQLMRNLRGDAAAGGEQQKFASGNTTGPNFSTIYGLVQCTPDLSEKQCSDCLEDIISRIGSWFNGKVGGRILLPMCNFRYDTY</sequence>
<feature type="signal peptide" evidence="3">
    <location>
        <begin position="1"/>
        <end position="31"/>
    </location>
</feature>
<dbReference type="PANTHER" id="PTHR32099:SF99">
    <property type="entry name" value="GNK2-LIKE DOMAIN-CONTAINING PROTEIN"/>
    <property type="match status" value="1"/>
</dbReference>
<evidence type="ECO:0000256" key="1">
    <source>
        <dbReference type="ARBA" id="ARBA00022729"/>
    </source>
</evidence>
<dbReference type="CDD" id="cd23509">
    <property type="entry name" value="Gnk2-like"/>
    <property type="match status" value="2"/>
</dbReference>
<dbReference type="Pfam" id="PF01657">
    <property type="entry name" value="Stress-antifung"/>
    <property type="match status" value="2"/>
</dbReference>
<keyword evidence="6" id="KW-1185">Reference proteome</keyword>
<organism evidence="5 6">
    <name type="scientific">Deinandra increscens subsp. villosa</name>
    <dbReference type="NCBI Taxonomy" id="3103831"/>
    <lineage>
        <taxon>Eukaryota</taxon>
        <taxon>Viridiplantae</taxon>
        <taxon>Streptophyta</taxon>
        <taxon>Embryophyta</taxon>
        <taxon>Tracheophyta</taxon>
        <taxon>Spermatophyta</taxon>
        <taxon>Magnoliopsida</taxon>
        <taxon>eudicotyledons</taxon>
        <taxon>Gunneridae</taxon>
        <taxon>Pentapetalae</taxon>
        <taxon>asterids</taxon>
        <taxon>campanulids</taxon>
        <taxon>Asterales</taxon>
        <taxon>Asteraceae</taxon>
        <taxon>Asteroideae</taxon>
        <taxon>Heliantheae alliance</taxon>
        <taxon>Madieae</taxon>
        <taxon>Madiinae</taxon>
        <taxon>Deinandra</taxon>
    </lineage>
</organism>
<evidence type="ECO:0000256" key="2">
    <source>
        <dbReference type="ARBA" id="ARBA00022737"/>
    </source>
</evidence>
<dbReference type="PANTHER" id="PTHR32099">
    <property type="entry name" value="CYSTEINE-RICH REPEAT SECRETORY PROTEIN"/>
    <property type="match status" value="1"/>
</dbReference>
<dbReference type="PROSITE" id="PS51473">
    <property type="entry name" value="GNK2"/>
    <property type="match status" value="2"/>
</dbReference>
<keyword evidence="2" id="KW-0677">Repeat</keyword>
<evidence type="ECO:0000259" key="4">
    <source>
        <dbReference type="PROSITE" id="PS51473"/>
    </source>
</evidence>
<evidence type="ECO:0000313" key="5">
    <source>
        <dbReference type="EMBL" id="KAK9065422.1"/>
    </source>
</evidence>
<dbReference type="InterPro" id="IPR002902">
    <property type="entry name" value="GNK2"/>
</dbReference>
<protein>
    <recommendedName>
        <fullName evidence="4">Gnk2-homologous domain-containing protein</fullName>
    </recommendedName>
</protein>
<keyword evidence="1 3" id="KW-0732">Signal</keyword>
<accession>A0AAP0D3C7</accession>
<proteinExistence type="predicted"/>
<dbReference type="FunFam" id="3.30.430.20:FF:000002">
    <property type="entry name" value="Cysteine-rich receptor-like protein kinase 10"/>
    <property type="match status" value="1"/>
</dbReference>